<feature type="compositionally biased region" description="Basic and acidic residues" evidence="1">
    <location>
        <begin position="288"/>
        <end position="305"/>
    </location>
</feature>
<dbReference type="HOGENOM" id="CLU_804083_0_0_1"/>
<dbReference type="AlphaFoldDB" id="A0A067MGW8"/>
<dbReference type="InParanoid" id="A0A067MGW8"/>
<feature type="compositionally biased region" description="Polar residues" evidence="1">
    <location>
        <begin position="113"/>
        <end position="160"/>
    </location>
</feature>
<evidence type="ECO:0000256" key="1">
    <source>
        <dbReference type="SAM" id="MobiDB-lite"/>
    </source>
</evidence>
<feature type="compositionally biased region" description="Basic and acidic residues" evidence="1">
    <location>
        <begin position="262"/>
        <end position="275"/>
    </location>
</feature>
<dbReference type="Proteomes" id="UP000027195">
    <property type="component" value="Unassembled WGS sequence"/>
</dbReference>
<evidence type="ECO:0000313" key="3">
    <source>
        <dbReference type="Proteomes" id="UP000027195"/>
    </source>
</evidence>
<accession>A0A067MGW8</accession>
<reference evidence="3" key="1">
    <citation type="journal article" date="2014" name="Proc. Natl. Acad. Sci. U.S.A.">
        <title>Extensive sampling of basidiomycete genomes demonstrates inadequacy of the white-rot/brown-rot paradigm for wood decay fungi.</title>
        <authorList>
            <person name="Riley R."/>
            <person name="Salamov A.A."/>
            <person name="Brown D.W."/>
            <person name="Nagy L.G."/>
            <person name="Floudas D."/>
            <person name="Held B.W."/>
            <person name="Levasseur A."/>
            <person name="Lombard V."/>
            <person name="Morin E."/>
            <person name="Otillar R."/>
            <person name="Lindquist E.A."/>
            <person name="Sun H."/>
            <person name="LaButti K.M."/>
            <person name="Schmutz J."/>
            <person name="Jabbour D."/>
            <person name="Luo H."/>
            <person name="Baker S.E."/>
            <person name="Pisabarro A.G."/>
            <person name="Walton J.D."/>
            <person name="Blanchette R.A."/>
            <person name="Henrissat B."/>
            <person name="Martin F."/>
            <person name="Cullen D."/>
            <person name="Hibbett D.S."/>
            <person name="Grigoriev I.V."/>
        </authorList>
    </citation>
    <scope>NUCLEOTIDE SEQUENCE [LARGE SCALE GENOMIC DNA]</scope>
    <source>
        <strain evidence="3">FD-172 SS1</strain>
    </source>
</reference>
<keyword evidence="3" id="KW-1185">Reference proteome</keyword>
<feature type="compositionally biased region" description="Polar residues" evidence="1">
    <location>
        <begin position="68"/>
        <end position="86"/>
    </location>
</feature>
<protein>
    <submittedName>
        <fullName evidence="2">Uncharacterized protein</fullName>
    </submittedName>
</protein>
<organism evidence="2 3">
    <name type="scientific">Botryobasidium botryosum (strain FD-172 SS1)</name>
    <dbReference type="NCBI Taxonomy" id="930990"/>
    <lineage>
        <taxon>Eukaryota</taxon>
        <taxon>Fungi</taxon>
        <taxon>Dikarya</taxon>
        <taxon>Basidiomycota</taxon>
        <taxon>Agaricomycotina</taxon>
        <taxon>Agaricomycetes</taxon>
        <taxon>Cantharellales</taxon>
        <taxon>Botryobasidiaceae</taxon>
        <taxon>Botryobasidium</taxon>
    </lineage>
</organism>
<dbReference type="EMBL" id="KL198036">
    <property type="protein sequence ID" value="KDQ14764.1"/>
    <property type="molecule type" value="Genomic_DNA"/>
</dbReference>
<feature type="compositionally biased region" description="Polar residues" evidence="1">
    <location>
        <begin position="252"/>
        <end position="261"/>
    </location>
</feature>
<feature type="region of interest" description="Disordered" evidence="1">
    <location>
        <begin position="252"/>
        <end position="320"/>
    </location>
</feature>
<proteinExistence type="predicted"/>
<feature type="compositionally biased region" description="Polar residues" evidence="1">
    <location>
        <begin position="20"/>
        <end position="37"/>
    </location>
</feature>
<feature type="compositionally biased region" description="Basic and acidic residues" evidence="1">
    <location>
        <begin position="38"/>
        <end position="49"/>
    </location>
</feature>
<gene>
    <name evidence="2" type="ORF">BOTBODRAFT_32526</name>
</gene>
<name>A0A067MGW8_BOTB1</name>
<feature type="region of interest" description="Disordered" evidence="1">
    <location>
        <begin position="1"/>
        <end position="239"/>
    </location>
</feature>
<feature type="compositionally biased region" description="Polar residues" evidence="1">
    <location>
        <begin position="169"/>
        <end position="184"/>
    </location>
</feature>
<evidence type="ECO:0000313" key="2">
    <source>
        <dbReference type="EMBL" id="KDQ14764.1"/>
    </source>
</evidence>
<feature type="compositionally biased region" description="Low complexity" evidence="1">
    <location>
        <begin position="96"/>
        <end position="109"/>
    </location>
</feature>
<sequence length="345" mass="37520">MPRRSSASEPVTVDSDHDSTATLTRMSSPTNDDSSASKQHDDALAEEPKPLNIRAFTRPGKKKFKPIKSSTQNSTAAVPASESTDGQPPADRDESAAAPDAAPATTTPANHLINPSRSRTSFNAQNLPAQRSNFFSSLASSTPAADRSNAGQTSLPTRASSPPPKYFSLSRSGSNQEPENTSHFSLPPDNSAHIPPQMNRFDHTETNSPRPEAISNDPSGPPSYLRSARPRSFQASEHSTLLSLRKGGAATSMSLNINRGSSAERQDDMVDDARSSPHRHGSIGAERYAGDHQPRGRSIDEHDAHSVNVSERRQKKARTEYRDREVLPTLFLPLFSLETLSWELY</sequence>